<organism evidence="2 3">
    <name type="scientific">Chondromyces apiculatus DSM 436</name>
    <dbReference type="NCBI Taxonomy" id="1192034"/>
    <lineage>
        <taxon>Bacteria</taxon>
        <taxon>Pseudomonadati</taxon>
        <taxon>Myxococcota</taxon>
        <taxon>Polyangia</taxon>
        <taxon>Polyangiales</taxon>
        <taxon>Polyangiaceae</taxon>
        <taxon>Chondromyces</taxon>
    </lineage>
</organism>
<reference evidence="2 3" key="1">
    <citation type="submission" date="2013-05" db="EMBL/GenBank/DDBJ databases">
        <title>Genome assembly of Chondromyces apiculatus DSM 436.</title>
        <authorList>
            <person name="Sharma G."/>
            <person name="Khatri I."/>
            <person name="Kaur C."/>
            <person name="Mayilraj S."/>
            <person name="Subramanian S."/>
        </authorList>
    </citation>
    <scope>NUCLEOTIDE SEQUENCE [LARGE SCALE GENOMIC DNA]</scope>
    <source>
        <strain evidence="2 3">DSM 436</strain>
    </source>
</reference>
<gene>
    <name evidence="2" type="ORF">CAP_8602</name>
</gene>
<evidence type="ECO:0000313" key="2">
    <source>
        <dbReference type="EMBL" id="EYF01097.1"/>
    </source>
</evidence>
<dbReference type="EMBL" id="ASRX01000088">
    <property type="protein sequence ID" value="EYF01097.1"/>
    <property type="molecule type" value="Genomic_DNA"/>
</dbReference>
<sequence>MMSHHPRPRRSRAHRCAALSAALFSCAALTLSAGDAAAQAPDFSTRMTARKLADEALKLFDQKDYAAALDKFDIANQLTPAPTLAVRSARCLVQLGRLVEASERYLDVVRMKVPANAPFQHKKAQVEALDEREQLLPKIPSLLLNLDGPLGKGVEVSLDGKPFPAALLGQKQPLDPGKHEIAAVRKDYTLRRSIDLREGQQETLTLKFPPLPVVARSLEPPPPERSTYRTLGWVGVGAGGGLLLLGAANGVAALIQRGALLDDCPEQRCLPEQHGAADLYDVTRVITSAGLIGGAVLGAAGVTLLVLDLDHPASPAPPAPDAARDAARHPPLRLGVSVDWGGATVRGIF</sequence>
<dbReference type="PROSITE" id="PS51257">
    <property type="entry name" value="PROKAR_LIPOPROTEIN"/>
    <property type="match status" value="1"/>
</dbReference>
<feature type="chain" id="PRO_5001496740" description="PEGA domain-containing protein" evidence="1">
    <location>
        <begin position="34"/>
        <end position="349"/>
    </location>
</feature>
<protein>
    <recommendedName>
        <fullName evidence="4">PEGA domain-containing protein</fullName>
    </recommendedName>
</protein>
<keyword evidence="1" id="KW-0732">Signal</keyword>
<evidence type="ECO:0000256" key="1">
    <source>
        <dbReference type="SAM" id="SignalP"/>
    </source>
</evidence>
<comment type="caution">
    <text evidence="2">The sequence shown here is derived from an EMBL/GenBank/DDBJ whole genome shotgun (WGS) entry which is preliminary data.</text>
</comment>
<dbReference type="AlphaFoldDB" id="A0A017SWI2"/>
<evidence type="ECO:0000313" key="3">
    <source>
        <dbReference type="Proteomes" id="UP000019678"/>
    </source>
</evidence>
<evidence type="ECO:0008006" key="4">
    <source>
        <dbReference type="Google" id="ProtNLM"/>
    </source>
</evidence>
<dbReference type="Proteomes" id="UP000019678">
    <property type="component" value="Unassembled WGS sequence"/>
</dbReference>
<name>A0A017SWI2_9BACT</name>
<dbReference type="STRING" id="1192034.CAP_8602"/>
<keyword evidence="3" id="KW-1185">Reference proteome</keyword>
<feature type="signal peptide" evidence="1">
    <location>
        <begin position="1"/>
        <end position="33"/>
    </location>
</feature>
<accession>A0A017SWI2</accession>
<proteinExistence type="predicted"/>
<dbReference type="eggNOG" id="COG4105">
    <property type="taxonomic scope" value="Bacteria"/>
</dbReference>